<feature type="region of interest" description="Disordered" evidence="1">
    <location>
        <begin position="91"/>
        <end position="118"/>
    </location>
</feature>
<evidence type="ECO:0000313" key="4">
    <source>
        <dbReference type="WBParaSite" id="L893_g5243.t1"/>
    </source>
</evidence>
<keyword evidence="3" id="KW-1185">Reference proteome</keyword>
<dbReference type="InterPro" id="IPR006643">
    <property type="entry name" value="Zasp-like_motif"/>
</dbReference>
<dbReference type="AlphaFoldDB" id="A0A1I8AFH6"/>
<feature type="compositionally biased region" description="Low complexity" evidence="1">
    <location>
        <begin position="682"/>
        <end position="693"/>
    </location>
</feature>
<dbReference type="Proteomes" id="UP000095287">
    <property type="component" value="Unplaced"/>
</dbReference>
<dbReference type="SMART" id="SM00735">
    <property type="entry name" value="ZM"/>
    <property type="match status" value="1"/>
</dbReference>
<organism evidence="3 4">
    <name type="scientific">Steinernema glaseri</name>
    <dbReference type="NCBI Taxonomy" id="37863"/>
    <lineage>
        <taxon>Eukaryota</taxon>
        <taxon>Metazoa</taxon>
        <taxon>Ecdysozoa</taxon>
        <taxon>Nematoda</taxon>
        <taxon>Chromadorea</taxon>
        <taxon>Rhabditida</taxon>
        <taxon>Tylenchina</taxon>
        <taxon>Panagrolaimomorpha</taxon>
        <taxon>Strongyloidoidea</taxon>
        <taxon>Steinernematidae</taxon>
        <taxon>Steinernema</taxon>
    </lineage>
</organism>
<evidence type="ECO:0000259" key="2">
    <source>
        <dbReference type="SMART" id="SM00735"/>
    </source>
</evidence>
<feature type="compositionally biased region" description="Basic and acidic residues" evidence="1">
    <location>
        <begin position="694"/>
        <end position="731"/>
    </location>
</feature>
<feature type="domain" description="Zasp-like motif" evidence="2">
    <location>
        <begin position="76"/>
        <end position="101"/>
    </location>
</feature>
<proteinExistence type="predicted"/>
<evidence type="ECO:0000256" key="1">
    <source>
        <dbReference type="SAM" id="MobiDB-lite"/>
    </source>
</evidence>
<feature type="compositionally biased region" description="Polar residues" evidence="1">
    <location>
        <begin position="215"/>
        <end position="244"/>
    </location>
</feature>
<protein>
    <submittedName>
        <fullName evidence="4">ZM domain-containing protein</fullName>
    </submittedName>
</protein>
<evidence type="ECO:0000313" key="3">
    <source>
        <dbReference type="Proteomes" id="UP000095287"/>
    </source>
</evidence>
<feature type="compositionally biased region" description="Low complexity" evidence="1">
    <location>
        <begin position="575"/>
        <end position="600"/>
    </location>
</feature>
<feature type="compositionally biased region" description="Polar residues" evidence="1">
    <location>
        <begin position="641"/>
        <end position="674"/>
    </location>
</feature>
<feature type="compositionally biased region" description="Low complexity" evidence="1">
    <location>
        <begin position="615"/>
        <end position="640"/>
    </location>
</feature>
<feature type="region of interest" description="Disordered" evidence="1">
    <location>
        <begin position="571"/>
        <end position="600"/>
    </location>
</feature>
<feature type="compositionally biased region" description="Polar residues" evidence="1">
    <location>
        <begin position="99"/>
        <end position="112"/>
    </location>
</feature>
<accession>A0A1I8AFH6</accession>
<dbReference type="WBParaSite" id="L893_g5243.t1">
    <property type="protein sequence ID" value="L893_g5243.t1"/>
    <property type="gene ID" value="L893_g5243"/>
</dbReference>
<feature type="region of interest" description="Disordered" evidence="1">
    <location>
        <begin position="615"/>
        <end position="753"/>
    </location>
</feature>
<feature type="region of interest" description="Disordered" evidence="1">
    <location>
        <begin position="146"/>
        <end position="252"/>
    </location>
</feature>
<name>A0A1I8AFH6_9BILA</name>
<reference evidence="4" key="1">
    <citation type="submission" date="2016-11" db="UniProtKB">
        <authorList>
            <consortium name="WormBaseParasite"/>
        </authorList>
    </citation>
    <scope>IDENTIFICATION</scope>
</reference>
<sequence length="848" mass="95690">MSKASVVLVEGVPVPAKLAAAFRDRRDPSKTPFSYTAPLPPSIAVPLSKTPLCIPRVLPIVPQELIDAVREPEPPTMTHMQYNSPMPLYSRESAEEQYRQQIGNGSVPNIGSSDKHFDPEKSATLRAIQEQDREDEFGKNFFEKVAAAEAPKVPRDIEPSWASQARERSERARSRTPAAPPAHYQGGHDAIPMPPPSNQAPHSQHHSQAIPLGPPQSQQQYTNYQYDASPQQRSYAQSYKTGSPQKDKVVPEKGYQFGGMDFTGNAPVQDDGYGYYYTARPKTPVREERPGYKMGGMDFAENVRYSGYNPSYHGHGPDEPRLKSTFSADPHAPVNTYVAPNVEGVNPIRLVGDTISNQKIRHENYPSQDMKSNMGTSFAPPGGHRPDHRTVVPQPKPQEPLCYSLSAKKGAGGYYGGHVRAQSAAPGLEREKWTAEKEVNVDTLLTDEALRPIRRSMTPDWATRSHQKHDSWRHTLDPRLNRPQVFQTEPNWSRTVNERRQAWEHQAANTDARVSLPASAKVPAQQPPYWANKANSTHRIWQTAAERNLLQGQQQYGGDYGGEAQYGGQYGGGYSTQQDTYGYGSQQQQHQQQQQQYDYSQQGYQQQQQQQQQYQYQQQHQQNGYPSEQQRTTYSYSSQQAPVQSTPLQMDQSSFTKNKVTSLETTTTGPQSQAIALPAPTSGGQYQQYSSSEQRYDRRSQEQHEERVSRPVSHYEEQKDYQRSYRKETSEQRTVQPAPVSQSQVQSVTVNNDAFDRRTEMSETLPRGSLSNTQANAAGEYVDDHGRNVLYKRELTTSADPGREIQLLKEEERRVTEQPLEPGVISRHVTTKYYKKKTVTDTQQTVTQ</sequence>